<evidence type="ECO:0000256" key="2">
    <source>
        <dbReference type="ARBA" id="ARBA00023015"/>
    </source>
</evidence>
<reference evidence="7" key="1">
    <citation type="journal article" date="2017" name="Gigascience">
        <title>The genome draft of coconut (Cocos nucifera).</title>
        <authorList>
            <person name="Xiao Y."/>
            <person name="Xu P."/>
            <person name="Fan H."/>
            <person name="Baudouin L."/>
            <person name="Xia W."/>
            <person name="Bocs S."/>
            <person name="Xu J."/>
            <person name="Li Q."/>
            <person name="Guo A."/>
            <person name="Zhou L."/>
            <person name="Li J."/>
            <person name="Wu Y."/>
            <person name="Ma Z."/>
            <person name="Armero A."/>
            <person name="Issali A.E."/>
            <person name="Liu N."/>
            <person name="Peng M."/>
            <person name="Yang Y."/>
        </authorList>
    </citation>
    <scope>NUCLEOTIDE SEQUENCE</scope>
    <source>
        <tissue evidence="7">Spear leaf of Hainan Tall coconut</tissue>
    </source>
</reference>
<dbReference type="Gene3D" id="2.20.25.80">
    <property type="entry name" value="WRKY domain"/>
    <property type="match status" value="1"/>
</dbReference>
<reference evidence="7" key="2">
    <citation type="submission" date="2019-07" db="EMBL/GenBank/DDBJ databases">
        <authorList>
            <person name="Yang Y."/>
            <person name="Bocs S."/>
            <person name="Baudouin L."/>
        </authorList>
    </citation>
    <scope>NUCLEOTIDE SEQUENCE</scope>
    <source>
        <tissue evidence="7">Spear leaf of Hainan Tall coconut</tissue>
    </source>
</reference>
<feature type="domain" description="WRKY" evidence="6">
    <location>
        <begin position="124"/>
        <end position="189"/>
    </location>
</feature>
<evidence type="ECO:0000256" key="5">
    <source>
        <dbReference type="ARBA" id="ARBA00023242"/>
    </source>
</evidence>
<evidence type="ECO:0000256" key="1">
    <source>
        <dbReference type="ARBA" id="ARBA00004123"/>
    </source>
</evidence>
<dbReference type="GO" id="GO:0003700">
    <property type="term" value="F:DNA-binding transcription factor activity"/>
    <property type="evidence" value="ECO:0007669"/>
    <property type="project" value="InterPro"/>
</dbReference>
<name>A0A8K0IA94_COCNU</name>
<evidence type="ECO:0000256" key="4">
    <source>
        <dbReference type="ARBA" id="ARBA00023163"/>
    </source>
</evidence>
<evidence type="ECO:0000313" key="7">
    <source>
        <dbReference type="EMBL" id="KAG1346290.1"/>
    </source>
</evidence>
<keyword evidence="5" id="KW-0539">Nucleus</keyword>
<dbReference type="SMART" id="SM00774">
    <property type="entry name" value="WRKY"/>
    <property type="match status" value="1"/>
</dbReference>
<keyword evidence="2" id="KW-0805">Transcription regulation</keyword>
<sequence length="199" mass="22226">MTLYKMKKGHEYFTVTSQVMAALMELSDTTMLHYSLLPSNGSTSHACCDFFSANSSNQSVLDCSDHMAFVNEGLFQGRQLPTGIEAEVDVTGESSEDSTTNKAMLCGGEMKMDARCRIGFRMKSAVEILDDGFKWRKYGKKSVKNSPNPRNYYRCSSEGCSVKKRVERDPQDSDYVITTYEGAHNHISPGAYQCISHFS</sequence>
<dbReference type="GO" id="GO:0005634">
    <property type="term" value="C:nucleus"/>
    <property type="evidence" value="ECO:0007669"/>
    <property type="project" value="UniProtKB-SubCell"/>
</dbReference>
<accession>A0A8K0IA94</accession>
<dbReference type="Proteomes" id="UP000797356">
    <property type="component" value="Chromosome 6"/>
</dbReference>
<gene>
    <name evidence="7" type="ORF">COCNU_06G001190</name>
</gene>
<comment type="subcellular location">
    <subcellularLocation>
        <location evidence="1">Nucleus</location>
    </subcellularLocation>
</comment>
<comment type="caution">
    <text evidence="7">The sequence shown here is derived from an EMBL/GenBank/DDBJ whole genome shotgun (WGS) entry which is preliminary data.</text>
</comment>
<dbReference type="InterPro" id="IPR044810">
    <property type="entry name" value="WRKY_plant"/>
</dbReference>
<dbReference type="PANTHER" id="PTHR31221">
    <property type="entry name" value="WRKY TRANSCRIPTION FACTOR PROTEIN 1-RELATED"/>
    <property type="match status" value="1"/>
</dbReference>
<keyword evidence="8" id="KW-1185">Reference proteome</keyword>
<evidence type="ECO:0000259" key="6">
    <source>
        <dbReference type="PROSITE" id="PS50811"/>
    </source>
</evidence>
<organism evidence="7 8">
    <name type="scientific">Cocos nucifera</name>
    <name type="common">Coconut palm</name>
    <dbReference type="NCBI Taxonomy" id="13894"/>
    <lineage>
        <taxon>Eukaryota</taxon>
        <taxon>Viridiplantae</taxon>
        <taxon>Streptophyta</taxon>
        <taxon>Embryophyta</taxon>
        <taxon>Tracheophyta</taxon>
        <taxon>Spermatophyta</taxon>
        <taxon>Magnoliopsida</taxon>
        <taxon>Liliopsida</taxon>
        <taxon>Arecaceae</taxon>
        <taxon>Arecoideae</taxon>
        <taxon>Cocoseae</taxon>
        <taxon>Attaleinae</taxon>
        <taxon>Cocos</taxon>
    </lineage>
</organism>
<proteinExistence type="predicted"/>
<dbReference type="Pfam" id="PF03106">
    <property type="entry name" value="WRKY"/>
    <property type="match status" value="1"/>
</dbReference>
<dbReference type="EMBL" id="CM017877">
    <property type="protein sequence ID" value="KAG1346290.1"/>
    <property type="molecule type" value="Genomic_DNA"/>
</dbReference>
<keyword evidence="3" id="KW-0238">DNA-binding</keyword>
<dbReference type="InterPro" id="IPR003657">
    <property type="entry name" value="WRKY_dom"/>
</dbReference>
<dbReference type="SUPFAM" id="SSF118290">
    <property type="entry name" value="WRKY DNA-binding domain"/>
    <property type="match status" value="1"/>
</dbReference>
<dbReference type="GO" id="GO:0043565">
    <property type="term" value="F:sequence-specific DNA binding"/>
    <property type="evidence" value="ECO:0007669"/>
    <property type="project" value="InterPro"/>
</dbReference>
<dbReference type="InterPro" id="IPR036576">
    <property type="entry name" value="WRKY_dom_sf"/>
</dbReference>
<dbReference type="PANTHER" id="PTHR31221:SF112">
    <property type="entry name" value="WRKY TRANSCRIPTION FACTOR 50-RELATED"/>
    <property type="match status" value="1"/>
</dbReference>
<dbReference type="OrthoDB" id="693960at2759"/>
<keyword evidence="4" id="KW-0804">Transcription</keyword>
<protein>
    <submittedName>
        <fullName evidence="7">Putative WRKY transcription factor 51</fullName>
    </submittedName>
</protein>
<evidence type="ECO:0000256" key="3">
    <source>
        <dbReference type="ARBA" id="ARBA00023125"/>
    </source>
</evidence>
<dbReference type="FunFam" id="2.20.25.80:FF:000003">
    <property type="entry name" value="WRKY transcription factor 57"/>
    <property type="match status" value="1"/>
</dbReference>
<dbReference type="AlphaFoldDB" id="A0A8K0IA94"/>
<dbReference type="PROSITE" id="PS50811">
    <property type="entry name" value="WRKY"/>
    <property type="match status" value="1"/>
</dbReference>
<evidence type="ECO:0000313" key="8">
    <source>
        <dbReference type="Proteomes" id="UP000797356"/>
    </source>
</evidence>